<organism evidence="1 2">
    <name type="scientific">Vaccinium darrowii</name>
    <dbReference type="NCBI Taxonomy" id="229202"/>
    <lineage>
        <taxon>Eukaryota</taxon>
        <taxon>Viridiplantae</taxon>
        <taxon>Streptophyta</taxon>
        <taxon>Embryophyta</taxon>
        <taxon>Tracheophyta</taxon>
        <taxon>Spermatophyta</taxon>
        <taxon>Magnoliopsida</taxon>
        <taxon>eudicotyledons</taxon>
        <taxon>Gunneridae</taxon>
        <taxon>Pentapetalae</taxon>
        <taxon>asterids</taxon>
        <taxon>Ericales</taxon>
        <taxon>Ericaceae</taxon>
        <taxon>Vaccinioideae</taxon>
        <taxon>Vaccinieae</taxon>
        <taxon>Vaccinium</taxon>
    </lineage>
</organism>
<accession>A0ACB7YF11</accession>
<evidence type="ECO:0000313" key="2">
    <source>
        <dbReference type="Proteomes" id="UP000828048"/>
    </source>
</evidence>
<dbReference type="EMBL" id="CM037158">
    <property type="protein sequence ID" value="KAH7851704.1"/>
    <property type="molecule type" value="Genomic_DNA"/>
</dbReference>
<keyword evidence="2" id="KW-1185">Reference proteome</keyword>
<evidence type="ECO:0000313" key="1">
    <source>
        <dbReference type="EMBL" id="KAH7851704.1"/>
    </source>
</evidence>
<proteinExistence type="predicted"/>
<comment type="caution">
    <text evidence="1">The sequence shown here is derived from an EMBL/GenBank/DDBJ whole genome shotgun (WGS) entry which is preliminary data.</text>
</comment>
<reference evidence="1 2" key="1">
    <citation type="journal article" date="2021" name="Hortic Res">
        <title>High-quality reference genome and annotation aids understanding of berry development for evergreen blueberry (Vaccinium darrowii).</title>
        <authorList>
            <person name="Yu J."/>
            <person name="Hulse-Kemp A.M."/>
            <person name="Babiker E."/>
            <person name="Staton M."/>
        </authorList>
    </citation>
    <scope>NUCLEOTIDE SEQUENCE [LARGE SCALE GENOMIC DNA]</scope>
    <source>
        <strain evidence="2">cv. NJ 8807/NJ 8810</strain>
        <tissue evidence="1">Young leaf</tissue>
    </source>
</reference>
<dbReference type="Proteomes" id="UP000828048">
    <property type="component" value="Chromosome 8"/>
</dbReference>
<name>A0ACB7YF11_9ERIC</name>
<gene>
    <name evidence="1" type="ORF">Vadar_015609</name>
</gene>
<sequence>MLTLSLNTWNSQQTVRNSQLLAVGERERYRGGRESSIQRKSIEPYSSLYDREHVPQNHIICCSATLKGELPLVGNLAPDFKAEAAFDQEFIKVKLSDYIGKKYAIFFYPLDFTFVCPTDSNRDRFSEFEKLNTEILGVSIDSVSVSRQPHNVKHVPDANGTPQQNSDNRFAFLGAWTDNELDDQIYLNYVEDVLRLTLVDHYFGSYWQLTSGPYMLWL</sequence>
<protein>
    <submittedName>
        <fullName evidence="1">Uncharacterized protein</fullName>
    </submittedName>
</protein>